<evidence type="ECO:0000256" key="1">
    <source>
        <dbReference type="SAM" id="MobiDB-lite"/>
    </source>
</evidence>
<reference evidence="2 3" key="1">
    <citation type="submission" date="2018-11" db="EMBL/GenBank/DDBJ databases">
        <authorList>
            <consortium name="Pathogen Informatics"/>
        </authorList>
    </citation>
    <scope>NUCLEOTIDE SEQUENCE [LARGE SCALE GENOMIC DNA]</scope>
</reference>
<feature type="compositionally biased region" description="Basic and acidic residues" evidence="1">
    <location>
        <begin position="73"/>
        <end position="87"/>
    </location>
</feature>
<proteinExistence type="predicted"/>
<sequence length="87" mass="9470">MHDKQKPAPPVPFIRSDTDLVLGAAAGNDLLSQNQLIYSDPELQLDPSTSQSPDATPSVPEMDQGDQAMSDQSVHENDRRESLTVPK</sequence>
<name>A0A3P7JK47_STRVU</name>
<gene>
    <name evidence="2" type="ORF">SVUK_LOCUS18854</name>
</gene>
<protein>
    <submittedName>
        <fullName evidence="2">Uncharacterized protein</fullName>
    </submittedName>
</protein>
<dbReference type="EMBL" id="UYYB01125830">
    <property type="protein sequence ID" value="VDM83856.1"/>
    <property type="molecule type" value="Genomic_DNA"/>
</dbReference>
<organism evidence="2 3">
    <name type="scientific">Strongylus vulgaris</name>
    <name type="common">Blood worm</name>
    <dbReference type="NCBI Taxonomy" id="40348"/>
    <lineage>
        <taxon>Eukaryota</taxon>
        <taxon>Metazoa</taxon>
        <taxon>Ecdysozoa</taxon>
        <taxon>Nematoda</taxon>
        <taxon>Chromadorea</taxon>
        <taxon>Rhabditida</taxon>
        <taxon>Rhabditina</taxon>
        <taxon>Rhabditomorpha</taxon>
        <taxon>Strongyloidea</taxon>
        <taxon>Strongylidae</taxon>
        <taxon>Strongylus</taxon>
    </lineage>
</organism>
<evidence type="ECO:0000313" key="2">
    <source>
        <dbReference type="EMBL" id="VDM83856.1"/>
    </source>
</evidence>
<accession>A0A3P7JK47</accession>
<evidence type="ECO:0000313" key="3">
    <source>
        <dbReference type="Proteomes" id="UP000270094"/>
    </source>
</evidence>
<feature type="compositionally biased region" description="Polar residues" evidence="1">
    <location>
        <begin position="46"/>
        <end position="55"/>
    </location>
</feature>
<dbReference type="AlphaFoldDB" id="A0A3P7JK47"/>
<keyword evidence="3" id="KW-1185">Reference proteome</keyword>
<dbReference type="OrthoDB" id="5876563at2759"/>
<feature type="region of interest" description="Disordered" evidence="1">
    <location>
        <begin position="39"/>
        <end position="87"/>
    </location>
</feature>
<dbReference type="Proteomes" id="UP000270094">
    <property type="component" value="Unassembled WGS sequence"/>
</dbReference>